<keyword evidence="3 8" id="KW-0349">Heme</keyword>
<protein>
    <submittedName>
        <fullName evidence="12">Cytochrome c4</fullName>
    </submittedName>
</protein>
<evidence type="ECO:0000256" key="7">
    <source>
        <dbReference type="ARBA" id="ARBA00023004"/>
    </source>
</evidence>
<evidence type="ECO:0000256" key="8">
    <source>
        <dbReference type="PIRSR" id="PIRSR000005-1"/>
    </source>
</evidence>
<proteinExistence type="predicted"/>
<feature type="domain" description="Cytochrome c" evidence="11">
    <location>
        <begin position="34"/>
        <end position="119"/>
    </location>
</feature>
<dbReference type="GO" id="GO:0020037">
    <property type="term" value="F:heme binding"/>
    <property type="evidence" value="ECO:0007669"/>
    <property type="project" value="InterPro"/>
</dbReference>
<dbReference type="PRINTS" id="PR00605">
    <property type="entry name" value="CYTCHROMECIC"/>
</dbReference>
<dbReference type="RefSeq" id="WP_137334642.1">
    <property type="nucleotide sequence ID" value="NZ_CP040077.1"/>
</dbReference>
<feature type="binding site" description="axial binding residue" evidence="9">
    <location>
        <position position="196"/>
    </location>
    <ligand>
        <name>heme c</name>
        <dbReference type="ChEBI" id="CHEBI:61717"/>
        <label>2</label>
    </ligand>
    <ligandPart>
        <name>Fe</name>
        <dbReference type="ChEBI" id="CHEBI:18248"/>
    </ligandPart>
</feature>
<dbReference type="PANTHER" id="PTHR33751:SF9">
    <property type="entry name" value="CYTOCHROME C4"/>
    <property type="match status" value="1"/>
</dbReference>
<feature type="binding site" description="axial binding residue" evidence="9">
    <location>
        <position position="154"/>
    </location>
    <ligand>
        <name>heme c</name>
        <dbReference type="ChEBI" id="CHEBI:61717"/>
        <label>2</label>
    </ligand>
    <ligandPart>
        <name>Fe</name>
        <dbReference type="ChEBI" id="CHEBI:18248"/>
    </ligandPart>
</feature>
<keyword evidence="10" id="KW-0732">Signal</keyword>
<dbReference type="GO" id="GO:0009055">
    <property type="term" value="F:electron transfer activity"/>
    <property type="evidence" value="ECO:0007669"/>
    <property type="project" value="InterPro"/>
</dbReference>
<feature type="binding site" description="axial binding residue" evidence="9">
    <location>
        <position position="96"/>
    </location>
    <ligand>
        <name>heme c</name>
        <dbReference type="ChEBI" id="CHEBI:61717"/>
        <label>1</label>
    </ligand>
    <ligandPart>
        <name>Fe</name>
        <dbReference type="ChEBI" id="CHEBI:18248"/>
    </ligandPart>
</feature>
<dbReference type="InterPro" id="IPR036909">
    <property type="entry name" value="Cyt_c-like_dom_sf"/>
</dbReference>
<feature type="chain" id="PRO_5020953410" evidence="10">
    <location>
        <begin position="29"/>
        <end position="219"/>
    </location>
</feature>
<feature type="binding site" description="covalent" evidence="8">
    <location>
        <position position="47"/>
    </location>
    <ligand>
        <name>heme c</name>
        <dbReference type="ChEBI" id="CHEBI:61717"/>
        <label>1</label>
    </ligand>
</feature>
<feature type="binding site" description="covalent" evidence="8">
    <location>
        <position position="150"/>
    </location>
    <ligand>
        <name>heme c</name>
        <dbReference type="ChEBI" id="CHEBI:61717"/>
        <label>2</label>
    </ligand>
</feature>
<dbReference type="GO" id="GO:0005506">
    <property type="term" value="F:iron ion binding"/>
    <property type="evidence" value="ECO:0007669"/>
    <property type="project" value="InterPro"/>
</dbReference>
<evidence type="ECO:0000256" key="5">
    <source>
        <dbReference type="ARBA" id="ARBA00022764"/>
    </source>
</evidence>
<keyword evidence="7 9" id="KW-0408">Iron</keyword>
<keyword evidence="2" id="KW-0813">Transport</keyword>
<keyword evidence="4 9" id="KW-0479">Metal-binding</keyword>
<dbReference type="Gene3D" id="1.10.760.10">
    <property type="entry name" value="Cytochrome c-like domain"/>
    <property type="match status" value="2"/>
</dbReference>
<evidence type="ECO:0000256" key="10">
    <source>
        <dbReference type="SAM" id="SignalP"/>
    </source>
</evidence>
<dbReference type="EMBL" id="CP040077">
    <property type="protein sequence ID" value="QCP51868.1"/>
    <property type="molecule type" value="Genomic_DNA"/>
</dbReference>
<feature type="binding site" description="covalent" evidence="8">
    <location>
        <position position="50"/>
    </location>
    <ligand>
        <name>heme c</name>
        <dbReference type="ChEBI" id="CHEBI:61717"/>
        <label>1</label>
    </ligand>
</feature>
<name>A0A4P8IRU2_9BURK</name>
<dbReference type="GO" id="GO:0042597">
    <property type="term" value="C:periplasmic space"/>
    <property type="evidence" value="ECO:0007669"/>
    <property type="project" value="UniProtKB-SubCell"/>
</dbReference>
<dbReference type="InterPro" id="IPR009056">
    <property type="entry name" value="Cyt_c-like_dom"/>
</dbReference>
<feature type="binding site" description="covalent" evidence="8">
    <location>
        <position position="153"/>
    </location>
    <ligand>
        <name>heme c</name>
        <dbReference type="ChEBI" id="CHEBI:61717"/>
        <label>2</label>
    </ligand>
</feature>
<dbReference type="PANTHER" id="PTHR33751">
    <property type="entry name" value="CBB3-TYPE CYTOCHROME C OXIDASE SUBUNIT FIXP"/>
    <property type="match status" value="1"/>
</dbReference>
<dbReference type="OrthoDB" id="9773456at2"/>
<dbReference type="KEGG" id="tvl:FAZ95_20030"/>
<dbReference type="AlphaFoldDB" id="A0A4P8IRU2"/>
<keyword evidence="13" id="KW-1185">Reference proteome</keyword>
<feature type="signal peptide" evidence="10">
    <location>
        <begin position="1"/>
        <end position="28"/>
    </location>
</feature>
<dbReference type="InterPro" id="IPR024167">
    <property type="entry name" value="Cytochrome_c4-like"/>
</dbReference>
<sequence length="219" mass="23023">MNRLCKTLMVLQVTVAAGLMGLAGQSGAAEAAKPDLNRGQQIATQVCAACHGADGNSATGAFPKLAGQHQEYLVKQLKDFKVQAGAKVAARKNDVMAGFAGALSDQDMINVAAYFASQTSKPGFAHDKSTIALGQQIYRGGIADKGVPACASCHGPTGQGMPIQYPRLSWQWQDYTVAQLTAFQQGSGARNNNEAMHTIASRLSENEIKAVADYIAGLH</sequence>
<evidence type="ECO:0000313" key="12">
    <source>
        <dbReference type="EMBL" id="QCP51868.1"/>
    </source>
</evidence>
<dbReference type="PROSITE" id="PS51007">
    <property type="entry name" value="CYTC"/>
    <property type="match status" value="2"/>
</dbReference>
<accession>A0A4P8IRU2</accession>
<evidence type="ECO:0000256" key="4">
    <source>
        <dbReference type="ARBA" id="ARBA00022723"/>
    </source>
</evidence>
<comment type="PTM">
    <text evidence="8">Binds 2 heme c groups covalently per subunit.</text>
</comment>
<dbReference type="InterPro" id="IPR050597">
    <property type="entry name" value="Cytochrome_c_Oxidase_Subunit"/>
</dbReference>
<comment type="subcellular location">
    <subcellularLocation>
        <location evidence="1">Periplasm</location>
    </subcellularLocation>
</comment>
<keyword evidence="6" id="KW-0249">Electron transport</keyword>
<dbReference type="SUPFAM" id="SSF46626">
    <property type="entry name" value="Cytochrome c"/>
    <property type="match status" value="2"/>
</dbReference>
<dbReference type="PIRSF" id="PIRSF000005">
    <property type="entry name" value="Cytochrome_c4"/>
    <property type="match status" value="1"/>
</dbReference>
<keyword evidence="5" id="KW-0574">Periplasm</keyword>
<feature type="binding site" description="axial binding residue" evidence="9">
    <location>
        <position position="51"/>
    </location>
    <ligand>
        <name>heme c</name>
        <dbReference type="ChEBI" id="CHEBI:61717"/>
        <label>1</label>
    </ligand>
    <ligandPart>
        <name>Fe</name>
        <dbReference type="ChEBI" id="CHEBI:18248"/>
    </ligandPart>
</feature>
<organism evidence="12 13">
    <name type="scientific">Trinickia violacea</name>
    <dbReference type="NCBI Taxonomy" id="2571746"/>
    <lineage>
        <taxon>Bacteria</taxon>
        <taxon>Pseudomonadati</taxon>
        <taxon>Pseudomonadota</taxon>
        <taxon>Betaproteobacteria</taxon>
        <taxon>Burkholderiales</taxon>
        <taxon>Burkholderiaceae</taxon>
        <taxon>Trinickia</taxon>
    </lineage>
</organism>
<evidence type="ECO:0000256" key="3">
    <source>
        <dbReference type="ARBA" id="ARBA00022617"/>
    </source>
</evidence>
<evidence type="ECO:0000256" key="6">
    <source>
        <dbReference type="ARBA" id="ARBA00022982"/>
    </source>
</evidence>
<evidence type="ECO:0000259" key="11">
    <source>
        <dbReference type="PROSITE" id="PS51007"/>
    </source>
</evidence>
<evidence type="ECO:0000256" key="2">
    <source>
        <dbReference type="ARBA" id="ARBA00022448"/>
    </source>
</evidence>
<dbReference type="Pfam" id="PF00034">
    <property type="entry name" value="Cytochrom_C"/>
    <property type="match status" value="2"/>
</dbReference>
<reference evidence="12 13" key="1">
    <citation type="submission" date="2019-05" db="EMBL/GenBank/DDBJ databases">
        <title>Burkholderia sp. DHOD12, isolated from subtropical forest soil.</title>
        <authorList>
            <person name="Gao Z.-H."/>
            <person name="Qiu L.-H."/>
        </authorList>
    </citation>
    <scope>NUCLEOTIDE SEQUENCE [LARGE SCALE GENOMIC DNA]</scope>
    <source>
        <strain evidence="12 13">DHOD12</strain>
    </source>
</reference>
<feature type="domain" description="Cytochrome c" evidence="11">
    <location>
        <begin position="129"/>
        <end position="219"/>
    </location>
</feature>
<dbReference type="Proteomes" id="UP000298656">
    <property type="component" value="Chromosome 1"/>
</dbReference>
<evidence type="ECO:0000256" key="9">
    <source>
        <dbReference type="PIRSR" id="PIRSR000005-2"/>
    </source>
</evidence>
<gene>
    <name evidence="12" type="ORF">FAZ95_20030</name>
</gene>
<evidence type="ECO:0000256" key="1">
    <source>
        <dbReference type="ARBA" id="ARBA00004418"/>
    </source>
</evidence>
<dbReference type="InterPro" id="IPR008168">
    <property type="entry name" value="Cyt_C_IC"/>
</dbReference>
<evidence type="ECO:0000313" key="13">
    <source>
        <dbReference type="Proteomes" id="UP000298656"/>
    </source>
</evidence>